<organism evidence="1 2">
    <name type="scientific">Cinchona calisaya</name>
    <dbReference type="NCBI Taxonomy" id="153742"/>
    <lineage>
        <taxon>Eukaryota</taxon>
        <taxon>Viridiplantae</taxon>
        <taxon>Streptophyta</taxon>
        <taxon>Embryophyta</taxon>
        <taxon>Tracheophyta</taxon>
        <taxon>Spermatophyta</taxon>
        <taxon>Magnoliopsida</taxon>
        <taxon>eudicotyledons</taxon>
        <taxon>Gunneridae</taxon>
        <taxon>Pentapetalae</taxon>
        <taxon>asterids</taxon>
        <taxon>lamiids</taxon>
        <taxon>Gentianales</taxon>
        <taxon>Rubiaceae</taxon>
        <taxon>Cinchonoideae</taxon>
        <taxon>Cinchoneae</taxon>
        <taxon>Cinchona</taxon>
    </lineage>
</organism>
<gene>
    <name evidence="1" type="ORF">ACH5RR_039036</name>
</gene>
<comment type="caution">
    <text evidence="1">The sequence shown here is derived from an EMBL/GenBank/DDBJ whole genome shotgun (WGS) entry which is preliminary data.</text>
</comment>
<dbReference type="InterPro" id="IPR004252">
    <property type="entry name" value="Probable_transposase_24"/>
</dbReference>
<keyword evidence="2" id="KW-1185">Reference proteome</keyword>
<dbReference type="AlphaFoldDB" id="A0ABD2XYE7"/>
<proteinExistence type="predicted"/>
<dbReference type="Proteomes" id="UP001630127">
    <property type="component" value="Unassembled WGS sequence"/>
</dbReference>
<protein>
    <submittedName>
        <fullName evidence="1">Uncharacterized protein</fullName>
    </submittedName>
</protein>
<sequence length="126" mass="14274">MCKTNQKNNESDCNGQGKPIHFGESITYLTHHDRMAKDLGEDLGVARTFLHTHSKMIDGNIRWVDEHAQDFHDKFTAKWNAILSAYNSSQVKGETSLQPLSEMDIWIKEVGGPKKERVYGLLGKSN</sequence>
<name>A0ABD2XYE7_9GENT</name>
<reference evidence="1 2" key="1">
    <citation type="submission" date="2024-11" db="EMBL/GenBank/DDBJ databases">
        <title>A near-complete genome assembly of Cinchona calisaya.</title>
        <authorList>
            <person name="Lian D.C."/>
            <person name="Zhao X.W."/>
            <person name="Wei L."/>
        </authorList>
    </citation>
    <scope>NUCLEOTIDE SEQUENCE [LARGE SCALE GENOMIC DNA]</scope>
    <source>
        <tissue evidence="1">Nenye</tissue>
    </source>
</reference>
<evidence type="ECO:0000313" key="2">
    <source>
        <dbReference type="Proteomes" id="UP001630127"/>
    </source>
</evidence>
<dbReference type="EMBL" id="JBJUIK010000016">
    <property type="protein sequence ID" value="KAL3499943.1"/>
    <property type="molecule type" value="Genomic_DNA"/>
</dbReference>
<accession>A0ABD2XYE7</accession>
<dbReference type="Pfam" id="PF03004">
    <property type="entry name" value="Transposase_24"/>
    <property type="match status" value="1"/>
</dbReference>
<evidence type="ECO:0000313" key="1">
    <source>
        <dbReference type="EMBL" id="KAL3499943.1"/>
    </source>
</evidence>